<feature type="domain" description="Shikimate dehydrogenase substrate binding N-terminal" evidence="10">
    <location>
        <begin position="6"/>
        <end position="89"/>
    </location>
</feature>
<evidence type="ECO:0000256" key="8">
    <source>
        <dbReference type="HAMAP-Rule" id="MF_00222"/>
    </source>
</evidence>
<keyword evidence="3 8" id="KW-0028">Amino-acid biosynthesis</keyword>
<dbReference type="NCBIfam" id="TIGR00507">
    <property type="entry name" value="aroE"/>
    <property type="match status" value="1"/>
</dbReference>
<dbReference type="Pfam" id="PF01488">
    <property type="entry name" value="Shikimate_DH"/>
    <property type="match status" value="1"/>
</dbReference>
<dbReference type="HAMAP" id="MF_00222">
    <property type="entry name" value="Shikimate_DH_AroE"/>
    <property type="match status" value="1"/>
</dbReference>
<dbReference type="InterPro" id="IPR036291">
    <property type="entry name" value="NAD(P)-bd_dom_sf"/>
</dbReference>
<dbReference type="InterPro" id="IPR041121">
    <property type="entry name" value="SDH_C"/>
</dbReference>
<dbReference type="InterPro" id="IPR013708">
    <property type="entry name" value="Shikimate_DH-bd_N"/>
</dbReference>
<evidence type="ECO:0000259" key="10">
    <source>
        <dbReference type="Pfam" id="PF08501"/>
    </source>
</evidence>
<dbReference type="Pfam" id="PF08501">
    <property type="entry name" value="Shikimate_dh_N"/>
    <property type="match status" value="1"/>
</dbReference>
<feature type="binding site" evidence="8">
    <location>
        <position position="62"/>
    </location>
    <ligand>
        <name>shikimate</name>
        <dbReference type="ChEBI" id="CHEBI:36208"/>
    </ligand>
</feature>
<keyword evidence="5 8" id="KW-0560">Oxidoreductase</keyword>
<dbReference type="InterPro" id="IPR006151">
    <property type="entry name" value="Shikm_DH/Glu-tRNA_Rdtase"/>
</dbReference>
<sequence>MYKLGLIGYPIQHSLSPWIHERLLQKAELQGEYRLFEITPEDDFKEKVLELKEKQLDGFNVTVPYKEKIIPYLNDMDDIAKEMQAVNTVVNEKGRWVGYNTDGIGYVRSLENAYPDLFEHLNRKIMILGAGGAARGIYYALTKFGFAQIDIANRTQEKAEDIAKLGKDNTKTKIFTIEEASRHLDEYDLIIQTTSIGMKSVDLKPIVQLNRLNPETIMSDIVYQPLKTQILQDAERLGARILLGHTMLLYQAQYAFEIWTGMCPDVQEMEYELLAVLEGR</sequence>
<dbReference type="RefSeq" id="WP_156858044.1">
    <property type="nucleotide sequence ID" value="NZ_BMOS01000007.1"/>
</dbReference>
<dbReference type="Gene3D" id="3.40.50.10860">
    <property type="entry name" value="Leucine Dehydrogenase, chain A, domain 1"/>
    <property type="match status" value="1"/>
</dbReference>
<evidence type="ECO:0000256" key="7">
    <source>
        <dbReference type="ARBA" id="ARBA00049442"/>
    </source>
</evidence>
<evidence type="ECO:0000256" key="6">
    <source>
        <dbReference type="ARBA" id="ARBA00023141"/>
    </source>
</evidence>
<evidence type="ECO:0000256" key="2">
    <source>
        <dbReference type="ARBA" id="ARBA00012962"/>
    </source>
</evidence>
<comment type="function">
    <text evidence="8">Involved in the biosynthesis of the chorismate, which leads to the biosynthesis of aromatic amino acids. Catalyzes the reversible NADPH linked reduction of 3-dehydroshikimate (DHSA) to yield shikimate (SA).</text>
</comment>
<evidence type="ECO:0000256" key="1">
    <source>
        <dbReference type="ARBA" id="ARBA00004871"/>
    </source>
</evidence>
<proteinExistence type="inferred from homology"/>
<dbReference type="AlphaFoldDB" id="A0A917XW16"/>
<dbReference type="InterPro" id="IPR046346">
    <property type="entry name" value="Aminoacid_DH-like_N_sf"/>
</dbReference>
<evidence type="ECO:0000256" key="3">
    <source>
        <dbReference type="ARBA" id="ARBA00022605"/>
    </source>
</evidence>
<dbReference type="Pfam" id="PF18317">
    <property type="entry name" value="SDH_C"/>
    <property type="match status" value="1"/>
</dbReference>
<dbReference type="SUPFAM" id="SSF51735">
    <property type="entry name" value="NAD(P)-binding Rossmann-fold domains"/>
    <property type="match status" value="1"/>
</dbReference>
<feature type="binding site" evidence="8">
    <location>
        <begin position="129"/>
        <end position="133"/>
    </location>
    <ligand>
        <name>NADP(+)</name>
        <dbReference type="ChEBI" id="CHEBI:58349"/>
    </ligand>
</feature>
<dbReference type="EMBL" id="BMOS01000007">
    <property type="protein sequence ID" value="GGN54756.1"/>
    <property type="molecule type" value="Genomic_DNA"/>
</dbReference>
<feature type="binding site" evidence="8">
    <location>
        <position position="223"/>
    </location>
    <ligand>
        <name>shikimate</name>
        <dbReference type="ChEBI" id="CHEBI:36208"/>
    </ligand>
</feature>
<dbReference type="SUPFAM" id="SSF53223">
    <property type="entry name" value="Aminoacid dehydrogenase-like, N-terminal domain"/>
    <property type="match status" value="1"/>
</dbReference>
<feature type="binding site" evidence="8">
    <location>
        <position position="87"/>
    </location>
    <ligand>
        <name>shikimate</name>
        <dbReference type="ChEBI" id="CHEBI:36208"/>
    </ligand>
</feature>
<reference evidence="12" key="1">
    <citation type="journal article" date="2014" name="Int. J. Syst. Evol. Microbiol.">
        <title>Complete genome sequence of Corynebacterium casei LMG S-19264T (=DSM 44701T), isolated from a smear-ripened cheese.</title>
        <authorList>
            <consortium name="US DOE Joint Genome Institute (JGI-PGF)"/>
            <person name="Walter F."/>
            <person name="Albersmeier A."/>
            <person name="Kalinowski J."/>
            <person name="Ruckert C."/>
        </authorList>
    </citation>
    <scope>NUCLEOTIDE SEQUENCE</scope>
    <source>
        <strain evidence="12">JCM 17251</strain>
    </source>
</reference>
<organism evidence="12 13">
    <name type="scientific">Oceanobacillus indicireducens</name>
    <dbReference type="NCBI Taxonomy" id="1004261"/>
    <lineage>
        <taxon>Bacteria</taxon>
        <taxon>Bacillati</taxon>
        <taxon>Bacillota</taxon>
        <taxon>Bacilli</taxon>
        <taxon>Bacillales</taxon>
        <taxon>Bacillaceae</taxon>
        <taxon>Oceanobacillus</taxon>
    </lineage>
</organism>
<feature type="binding site" evidence="8">
    <location>
        <position position="251"/>
    </location>
    <ligand>
        <name>shikimate</name>
        <dbReference type="ChEBI" id="CHEBI:36208"/>
    </ligand>
</feature>
<feature type="binding site" evidence="8">
    <location>
        <begin position="153"/>
        <end position="158"/>
    </location>
    <ligand>
        <name>NADP(+)</name>
        <dbReference type="ChEBI" id="CHEBI:58349"/>
    </ligand>
</feature>
<reference evidence="12" key="2">
    <citation type="submission" date="2020-09" db="EMBL/GenBank/DDBJ databases">
        <authorList>
            <person name="Sun Q."/>
            <person name="Ohkuma M."/>
        </authorList>
    </citation>
    <scope>NUCLEOTIDE SEQUENCE</scope>
    <source>
        <strain evidence="12">JCM 17251</strain>
    </source>
</reference>
<comment type="caution">
    <text evidence="12">The sequence shown here is derived from an EMBL/GenBank/DDBJ whole genome shotgun (WGS) entry which is preliminary data.</text>
</comment>
<dbReference type="Proteomes" id="UP000624041">
    <property type="component" value="Unassembled WGS sequence"/>
</dbReference>
<dbReference type="GO" id="GO:0050661">
    <property type="term" value="F:NADP binding"/>
    <property type="evidence" value="ECO:0007669"/>
    <property type="project" value="InterPro"/>
</dbReference>
<feature type="binding site" evidence="8">
    <location>
        <begin position="14"/>
        <end position="16"/>
    </location>
    <ligand>
        <name>shikimate</name>
        <dbReference type="ChEBI" id="CHEBI:36208"/>
    </ligand>
</feature>
<dbReference type="Gene3D" id="3.40.50.720">
    <property type="entry name" value="NAD(P)-binding Rossmann-like Domain"/>
    <property type="match status" value="1"/>
</dbReference>
<dbReference type="PANTHER" id="PTHR21089:SF1">
    <property type="entry name" value="BIFUNCTIONAL 3-DEHYDROQUINATE DEHYDRATASE_SHIKIMATE DEHYDROGENASE, CHLOROPLASTIC"/>
    <property type="match status" value="1"/>
</dbReference>
<dbReference type="GO" id="GO:0004764">
    <property type="term" value="F:shikimate 3-dehydrogenase (NADP+) activity"/>
    <property type="evidence" value="ECO:0007669"/>
    <property type="project" value="UniProtKB-UniRule"/>
</dbReference>
<feature type="binding site" evidence="8">
    <location>
        <position position="78"/>
    </location>
    <ligand>
        <name>NADP(+)</name>
        <dbReference type="ChEBI" id="CHEBI:58349"/>
    </ligand>
</feature>
<dbReference type="EC" id="1.1.1.25" evidence="2 8"/>
<accession>A0A917XW16</accession>
<dbReference type="GO" id="GO:0009073">
    <property type="term" value="P:aromatic amino acid family biosynthetic process"/>
    <property type="evidence" value="ECO:0007669"/>
    <property type="project" value="UniProtKB-KW"/>
</dbReference>
<dbReference type="InterPro" id="IPR022893">
    <property type="entry name" value="Shikimate_DH_fam"/>
</dbReference>
<comment type="catalytic activity">
    <reaction evidence="7 8">
        <text>shikimate + NADP(+) = 3-dehydroshikimate + NADPH + H(+)</text>
        <dbReference type="Rhea" id="RHEA:17737"/>
        <dbReference type="ChEBI" id="CHEBI:15378"/>
        <dbReference type="ChEBI" id="CHEBI:16630"/>
        <dbReference type="ChEBI" id="CHEBI:36208"/>
        <dbReference type="ChEBI" id="CHEBI:57783"/>
        <dbReference type="ChEBI" id="CHEBI:58349"/>
        <dbReference type="EC" id="1.1.1.25"/>
    </reaction>
</comment>
<dbReference type="CDD" id="cd01065">
    <property type="entry name" value="NAD_bind_Shikimate_DH"/>
    <property type="match status" value="1"/>
</dbReference>
<evidence type="ECO:0000313" key="12">
    <source>
        <dbReference type="EMBL" id="GGN54756.1"/>
    </source>
</evidence>
<feature type="binding site" evidence="8">
    <location>
        <position position="221"/>
    </location>
    <ligand>
        <name>NADP(+)</name>
        <dbReference type="ChEBI" id="CHEBI:58349"/>
    </ligand>
</feature>
<evidence type="ECO:0000259" key="11">
    <source>
        <dbReference type="Pfam" id="PF18317"/>
    </source>
</evidence>
<evidence type="ECO:0000259" key="9">
    <source>
        <dbReference type="Pfam" id="PF01488"/>
    </source>
</evidence>
<feature type="domain" description="SDH C-terminal" evidence="11">
    <location>
        <begin position="244"/>
        <end position="270"/>
    </location>
</feature>
<gene>
    <name evidence="8 12" type="primary">aroE</name>
    <name evidence="12" type="ORF">GCM10007971_12820</name>
</gene>
<feature type="domain" description="Quinate/shikimate 5-dehydrogenase/glutamyl-tRNA reductase" evidence="9">
    <location>
        <begin position="120"/>
        <end position="201"/>
    </location>
</feature>
<dbReference type="PANTHER" id="PTHR21089">
    <property type="entry name" value="SHIKIMATE DEHYDROGENASE"/>
    <property type="match status" value="1"/>
</dbReference>
<keyword evidence="4 8" id="KW-0521">NADP</keyword>
<keyword evidence="6 8" id="KW-0057">Aromatic amino acid biosynthesis</keyword>
<protein>
    <recommendedName>
        <fullName evidence="2 8">Shikimate dehydrogenase (NADP(+))</fullName>
        <shortName evidence="8">SDH</shortName>
        <ecNumber evidence="2 8">1.1.1.25</ecNumber>
    </recommendedName>
</protein>
<dbReference type="GO" id="GO:0005829">
    <property type="term" value="C:cytosol"/>
    <property type="evidence" value="ECO:0007669"/>
    <property type="project" value="TreeGrafter"/>
</dbReference>
<dbReference type="InterPro" id="IPR011342">
    <property type="entry name" value="Shikimate_DH"/>
</dbReference>
<comment type="subunit">
    <text evidence="8">Homodimer.</text>
</comment>
<dbReference type="GO" id="GO:0009423">
    <property type="term" value="P:chorismate biosynthetic process"/>
    <property type="evidence" value="ECO:0007669"/>
    <property type="project" value="UniProtKB-UniRule"/>
</dbReference>
<feature type="binding site" evidence="8">
    <location>
        <position position="102"/>
    </location>
    <ligand>
        <name>shikimate</name>
        <dbReference type="ChEBI" id="CHEBI:36208"/>
    </ligand>
</feature>
<comment type="pathway">
    <text evidence="1 8">Metabolic intermediate biosynthesis; chorismate biosynthesis; chorismate from D-erythrose 4-phosphate and phosphoenolpyruvate: step 4/7.</text>
</comment>
<feature type="binding site" evidence="8">
    <location>
        <position position="244"/>
    </location>
    <ligand>
        <name>NADP(+)</name>
        <dbReference type="ChEBI" id="CHEBI:58349"/>
    </ligand>
</feature>
<keyword evidence="13" id="KW-1185">Reference proteome</keyword>
<feature type="active site" description="Proton acceptor" evidence="8">
    <location>
        <position position="66"/>
    </location>
</feature>
<comment type="similarity">
    <text evidence="8">Belongs to the shikimate dehydrogenase family.</text>
</comment>
<evidence type="ECO:0000256" key="5">
    <source>
        <dbReference type="ARBA" id="ARBA00023002"/>
    </source>
</evidence>
<name>A0A917XW16_9BACI</name>
<dbReference type="GO" id="GO:0019632">
    <property type="term" value="P:shikimate metabolic process"/>
    <property type="evidence" value="ECO:0007669"/>
    <property type="project" value="InterPro"/>
</dbReference>
<evidence type="ECO:0000256" key="4">
    <source>
        <dbReference type="ARBA" id="ARBA00022857"/>
    </source>
</evidence>
<evidence type="ECO:0000313" key="13">
    <source>
        <dbReference type="Proteomes" id="UP000624041"/>
    </source>
</evidence>
<dbReference type="GO" id="GO:0008652">
    <property type="term" value="P:amino acid biosynthetic process"/>
    <property type="evidence" value="ECO:0007669"/>
    <property type="project" value="UniProtKB-KW"/>
</dbReference>